<organism evidence="1">
    <name type="scientific">Sesamum radiatum</name>
    <name type="common">Black benniseed</name>
    <dbReference type="NCBI Taxonomy" id="300843"/>
    <lineage>
        <taxon>Eukaryota</taxon>
        <taxon>Viridiplantae</taxon>
        <taxon>Streptophyta</taxon>
        <taxon>Embryophyta</taxon>
        <taxon>Tracheophyta</taxon>
        <taxon>Spermatophyta</taxon>
        <taxon>Magnoliopsida</taxon>
        <taxon>eudicotyledons</taxon>
        <taxon>Gunneridae</taxon>
        <taxon>Pentapetalae</taxon>
        <taxon>asterids</taxon>
        <taxon>lamiids</taxon>
        <taxon>Lamiales</taxon>
        <taxon>Pedaliaceae</taxon>
        <taxon>Sesamum</taxon>
    </lineage>
</organism>
<dbReference type="AlphaFoldDB" id="A0AAW2V3D6"/>
<accession>A0AAW2V3D6</accession>
<evidence type="ECO:0000313" key="1">
    <source>
        <dbReference type="EMBL" id="KAL0423120.1"/>
    </source>
</evidence>
<proteinExistence type="predicted"/>
<protein>
    <submittedName>
        <fullName evidence="1">Uncharacterized protein</fullName>
    </submittedName>
</protein>
<reference evidence="1" key="1">
    <citation type="submission" date="2020-06" db="EMBL/GenBank/DDBJ databases">
        <authorList>
            <person name="Li T."/>
            <person name="Hu X."/>
            <person name="Zhang T."/>
            <person name="Song X."/>
            <person name="Zhang H."/>
            <person name="Dai N."/>
            <person name="Sheng W."/>
            <person name="Hou X."/>
            <person name="Wei L."/>
        </authorList>
    </citation>
    <scope>NUCLEOTIDE SEQUENCE</scope>
    <source>
        <strain evidence="1">G02</strain>
        <tissue evidence="1">Leaf</tissue>
    </source>
</reference>
<name>A0AAW2V3D6_SESRA</name>
<dbReference type="EMBL" id="JACGWJ010000004">
    <property type="protein sequence ID" value="KAL0423120.1"/>
    <property type="molecule type" value="Genomic_DNA"/>
</dbReference>
<comment type="caution">
    <text evidence="1">The sequence shown here is derived from an EMBL/GenBank/DDBJ whole genome shotgun (WGS) entry which is preliminary data.</text>
</comment>
<reference evidence="1" key="2">
    <citation type="journal article" date="2024" name="Plant">
        <title>Genomic evolution and insights into agronomic trait innovations of Sesamum species.</title>
        <authorList>
            <person name="Miao H."/>
            <person name="Wang L."/>
            <person name="Qu L."/>
            <person name="Liu H."/>
            <person name="Sun Y."/>
            <person name="Le M."/>
            <person name="Wang Q."/>
            <person name="Wei S."/>
            <person name="Zheng Y."/>
            <person name="Lin W."/>
            <person name="Duan Y."/>
            <person name="Cao H."/>
            <person name="Xiong S."/>
            <person name="Wang X."/>
            <person name="Wei L."/>
            <person name="Li C."/>
            <person name="Ma Q."/>
            <person name="Ju M."/>
            <person name="Zhao R."/>
            <person name="Li G."/>
            <person name="Mu C."/>
            <person name="Tian Q."/>
            <person name="Mei H."/>
            <person name="Zhang T."/>
            <person name="Gao T."/>
            <person name="Zhang H."/>
        </authorList>
    </citation>
    <scope>NUCLEOTIDE SEQUENCE</scope>
    <source>
        <strain evidence="1">G02</strain>
    </source>
</reference>
<sequence>MVQILTMAPPQNVVVALCTEGDAEVALQKWGDLASPPFRHPFWKGWGQIQGAWPWIWATAVA</sequence>
<gene>
    <name evidence="1" type="ORF">Sradi_0846800</name>
</gene>